<proteinExistence type="predicted"/>
<accession>A0ABT2AH84</accession>
<dbReference type="SMART" id="SM00065">
    <property type="entry name" value="GAF"/>
    <property type="match status" value="1"/>
</dbReference>
<dbReference type="Gene3D" id="3.30.450.40">
    <property type="match status" value="1"/>
</dbReference>
<dbReference type="InterPro" id="IPR003018">
    <property type="entry name" value="GAF"/>
</dbReference>
<dbReference type="RefSeq" id="WP_258826650.1">
    <property type="nucleotide sequence ID" value="NZ_JANUHA010000002.1"/>
</dbReference>
<evidence type="ECO:0000313" key="2">
    <source>
        <dbReference type="EMBL" id="MCS0595599.1"/>
    </source>
</evidence>
<dbReference type="Proteomes" id="UP001206572">
    <property type="component" value="Unassembled WGS sequence"/>
</dbReference>
<dbReference type="Pfam" id="PF01590">
    <property type="entry name" value="GAF"/>
    <property type="match status" value="1"/>
</dbReference>
<name>A0ABT2AH84_9BURK</name>
<dbReference type="SUPFAM" id="SSF55781">
    <property type="entry name" value="GAF domain-like"/>
    <property type="match status" value="1"/>
</dbReference>
<gene>
    <name evidence="2" type="ORF">NX780_04495</name>
</gene>
<dbReference type="EMBL" id="JANUHA010000002">
    <property type="protein sequence ID" value="MCS0595599.1"/>
    <property type="molecule type" value="Genomic_DNA"/>
</dbReference>
<protein>
    <submittedName>
        <fullName evidence="2">GAF domain-containing protein</fullName>
    </submittedName>
</protein>
<organism evidence="2 3">
    <name type="scientific">Massilia agri</name>
    <dbReference type="NCBI Taxonomy" id="1886785"/>
    <lineage>
        <taxon>Bacteria</taxon>
        <taxon>Pseudomonadati</taxon>
        <taxon>Pseudomonadota</taxon>
        <taxon>Betaproteobacteria</taxon>
        <taxon>Burkholderiales</taxon>
        <taxon>Oxalobacteraceae</taxon>
        <taxon>Telluria group</taxon>
        <taxon>Massilia</taxon>
    </lineage>
</organism>
<sequence>MQAAHISPNRLQVLRQFLADEAPEPQLDRQVRRVAELVGAASCSVMLLGSPGEGDACMSIQAHHGPLPDAALQAAIRRGEGISGRVLAKGSALLVDDIAHSEFAALARHGTALGASLMSAPIRVEGRVAGVINAANGSGTAPFDEAALCLLEVAAAFIGKSLQLSQLRHLLDSRFAQLALLQESGPDADGDRLSYRNPEDVARILARSLFREMTRAGFGSAHIVAAASELIGQLHQDIQQEKSKDKRLGL</sequence>
<keyword evidence="3" id="KW-1185">Reference proteome</keyword>
<dbReference type="InterPro" id="IPR029016">
    <property type="entry name" value="GAF-like_dom_sf"/>
</dbReference>
<evidence type="ECO:0000259" key="1">
    <source>
        <dbReference type="SMART" id="SM00065"/>
    </source>
</evidence>
<comment type="caution">
    <text evidence="2">The sequence shown here is derived from an EMBL/GenBank/DDBJ whole genome shotgun (WGS) entry which is preliminary data.</text>
</comment>
<evidence type="ECO:0000313" key="3">
    <source>
        <dbReference type="Proteomes" id="UP001206572"/>
    </source>
</evidence>
<feature type="domain" description="GAF" evidence="1">
    <location>
        <begin position="22"/>
        <end position="172"/>
    </location>
</feature>
<reference evidence="2 3" key="1">
    <citation type="submission" date="2022-08" db="EMBL/GenBank/DDBJ databases">
        <title>Reclassification of Massilia species as members of the genera Telluria, Duganella, Pseudoduganella, Mokoshia gen. nov. and Zemynaea gen. nov. using orthogonal and non-orthogonal genome-based approaches.</title>
        <authorList>
            <person name="Bowman J.P."/>
        </authorList>
    </citation>
    <scope>NUCLEOTIDE SEQUENCE [LARGE SCALE GENOMIC DNA]</scope>
    <source>
        <strain evidence="2 3">JCM 31661</strain>
    </source>
</reference>